<evidence type="ECO:0000313" key="2">
    <source>
        <dbReference type="EMBL" id="AJA11643.1"/>
    </source>
</evidence>
<keyword evidence="2" id="KW-0614">Plasmid</keyword>
<geneLocation type="plasmid" evidence="2 3">
    <name>pSfKp5.2</name>
</geneLocation>
<sequence length="167" mass="17643">MANIGNLKKNSDGVFIGRIDTVAFSNVVALRPVISQNEAAPKYEVMALTPARTWAKVGAMFEQIKKSTGEVFYQGRIDDPSMANPMDIALWHDREGGFAVLWSRRRPRREIPAGQAEQDLPPVGQSSDDGISGDSGLGDSTAPDAPQGSKGKGAAGKGGETADKATA</sequence>
<gene>
    <name evidence="2" type="ORF">SKP52_24005</name>
</gene>
<keyword evidence="3" id="KW-1185">Reference proteome</keyword>
<reference evidence="2 3" key="1">
    <citation type="journal article" date="2015" name="Int. J. Syst. Evol. Microbiol.">
        <title>Description of Sphingopyxis fribergensis sp. nov. - a soil bacterium with the ability to degrade styrene and phenylacetic acid.</title>
        <authorList>
            <person name="Oelschlagel M."/>
            <person name="Ruckert C."/>
            <person name="Kalinowski J."/>
            <person name="Schmidt G."/>
            <person name="Schlomann M."/>
            <person name="Tischler D."/>
        </authorList>
    </citation>
    <scope>NUCLEOTIDE SEQUENCE [LARGE SCALE GENOMIC DNA]</scope>
    <source>
        <strain evidence="2 3">Kp5.2</strain>
        <plasmid evidence="2">pSfKp5.2</plasmid>
    </source>
</reference>
<dbReference type="Pfam" id="PF05284">
    <property type="entry name" value="DUF736"/>
    <property type="match status" value="1"/>
</dbReference>
<evidence type="ECO:0000313" key="3">
    <source>
        <dbReference type="Proteomes" id="UP000030907"/>
    </source>
</evidence>
<dbReference type="OrthoDB" id="7408907at2"/>
<feature type="region of interest" description="Disordered" evidence="1">
    <location>
        <begin position="110"/>
        <end position="167"/>
    </location>
</feature>
<name>A0A0A7PQV2_9SPHN</name>
<dbReference type="EMBL" id="CP009123">
    <property type="protein sequence ID" value="AJA11643.1"/>
    <property type="molecule type" value="Genomic_DNA"/>
</dbReference>
<feature type="compositionally biased region" description="Low complexity" evidence="1">
    <location>
        <begin position="124"/>
        <end position="140"/>
    </location>
</feature>
<dbReference type="HOGENOM" id="CLU_109334_0_0_5"/>
<evidence type="ECO:0008006" key="4">
    <source>
        <dbReference type="Google" id="ProtNLM"/>
    </source>
</evidence>
<dbReference type="InterPro" id="IPR007948">
    <property type="entry name" value="DUF736"/>
</dbReference>
<feature type="compositionally biased region" description="Gly residues" evidence="1">
    <location>
        <begin position="150"/>
        <end position="159"/>
    </location>
</feature>
<dbReference type="Proteomes" id="UP000030907">
    <property type="component" value="Plasmid pSfKp5.2"/>
</dbReference>
<accession>A0A0A7PQV2</accession>
<dbReference type="RefSeq" id="WP_037554243.1">
    <property type="nucleotide sequence ID" value="NZ_CP009123.1"/>
</dbReference>
<protein>
    <recommendedName>
        <fullName evidence="4">DUF736 domain-containing protein</fullName>
    </recommendedName>
</protein>
<dbReference type="AlphaFoldDB" id="A0A0A7PQV2"/>
<evidence type="ECO:0000256" key="1">
    <source>
        <dbReference type="SAM" id="MobiDB-lite"/>
    </source>
</evidence>
<proteinExistence type="predicted"/>
<dbReference type="KEGG" id="sphk:SKP52_24005"/>
<organism evidence="2 3">
    <name type="scientific">Sphingopyxis fribergensis</name>
    <dbReference type="NCBI Taxonomy" id="1515612"/>
    <lineage>
        <taxon>Bacteria</taxon>
        <taxon>Pseudomonadati</taxon>
        <taxon>Pseudomonadota</taxon>
        <taxon>Alphaproteobacteria</taxon>
        <taxon>Sphingomonadales</taxon>
        <taxon>Sphingomonadaceae</taxon>
        <taxon>Sphingopyxis</taxon>
    </lineage>
</organism>